<dbReference type="InterPro" id="IPR002052">
    <property type="entry name" value="DNA_methylase_N6_adenine_CS"/>
</dbReference>
<name>A0A2K8U769_9GAMM</name>
<evidence type="ECO:0000256" key="7">
    <source>
        <dbReference type="PROSITE-ProRule" id="PRU00529"/>
    </source>
</evidence>
<evidence type="ECO:0000256" key="2">
    <source>
        <dbReference type="ARBA" id="ARBA00022552"/>
    </source>
</evidence>
<dbReference type="GO" id="GO:0003723">
    <property type="term" value="F:RNA binding"/>
    <property type="evidence" value="ECO:0007669"/>
    <property type="project" value="UniProtKB-UniRule"/>
</dbReference>
<keyword evidence="2 6" id="KW-0698">rRNA processing</keyword>
<comment type="function">
    <text evidence="6">Specifically methylates the guanine in position 2445 (m2G2445) and the guanine in position 2069 (m7G2069) of 23S rRNA.</text>
</comment>
<gene>
    <name evidence="6" type="primary">rlmL</name>
    <name evidence="9" type="ORF">THSYN_10990</name>
</gene>
<dbReference type="EC" id="2.1.1.264" evidence="6"/>
<dbReference type="KEGG" id="tsy:THSYN_10990"/>
<dbReference type="InterPro" id="IPR017244">
    <property type="entry name" value="23SrRNA_methyltr_KL"/>
</dbReference>
<evidence type="ECO:0000256" key="3">
    <source>
        <dbReference type="ARBA" id="ARBA00022603"/>
    </source>
</evidence>
<evidence type="ECO:0000256" key="1">
    <source>
        <dbReference type="ARBA" id="ARBA00022490"/>
    </source>
</evidence>
<comment type="catalytic activity">
    <reaction evidence="6">
        <text>guanosine(2069) in 23S rRNA + S-adenosyl-L-methionine = N(2)-methylguanosine(2069) in 23S rRNA + S-adenosyl-L-homocysteine + H(+)</text>
        <dbReference type="Rhea" id="RHEA:43772"/>
        <dbReference type="Rhea" id="RHEA-COMP:10688"/>
        <dbReference type="Rhea" id="RHEA-COMP:10689"/>
        <dbReference type="ChEBI" id="CHEBI:15378"/>
        <dbReference type="ChEBI" id="CHEBI:57856"/>
        <dbReference type="ChEBI" id="CHEBI:59789"/>
        <dbReference type="ChEBI" id="CHEBI:74269"/>
        <dbReference type="ChEBI" id="CHEBI:74481"/>
        <dbReference type="EC" id="2.1.1.264"/>
    </reaction>
</comment>
<dbReference type="SMART" id="SM00981">
    <property type="entry name" value="THUMP"/>
    <property type="match status" value="1"/>
</dbReference>
<comment type="catalytic activity">
    <reaction evidence="6">
        <text>guanosine(2445) in 23S rRNA + S-adenosyl-L-methionine = N(2)-methylguanosine(2445) in 23S rRNA + S-adenosyl-L-homocysteine + H(+)</text>
        <dbReference type="Rhea" id="RHEA:42740"/>
        <dbReference type="Rhea" id="RHEA-COMP:10215"/>
        <dbReference type="Rhea" id="RHEA-COMP:10216"/>
        <dbReference type="ChEBI" id="CHEBI:15378"/>
        <dbReference type="ChEBI" id="CHEBI:57856"/>
        <dbReference type="ChEBI" id="CHEBI:59789"/>
        <dbReference type="ChEBI" id="CHEBI:74269"/>
        <dbReference type="ChEBI" id="CHEBI:74481"/>
        <dbReference type="EC" id="2.1.1.173"/>
    </reaction>
</comment>
<dbReference type="Gene3D" id="3.40.50.150">
    <property type="entry name" value="Vaccinia Virus protein VP39"/>
    <property type="match status" value="2"/>
</dbReference>
<dbReference type="EMBL" id="CP020370">
    <property type="protein sequence ID" value="AUB81426.1"/>
    <property type="molecule type" value="Genomic_DNA"/>
</dbReference>
<evidence type="ECO:0000256" key="5">
    <source>
        <dbReference type="ARBA" id="ARBA00022691"/>
    </source>
</evidence>
<sequence>MSRYTFFATAPKHLGSLLAEELDRLGLTGAVEARGGARFTGTLEDGYRACLWSRVANRVLLQLAAFPAPGIEALYAGARAIPWEEHLALERTFAVRFDGSLAGVNNSQFPALRVKDAIADRFIEHCGRRPNVDPDHPDLLIHCYAYQDSAVIALDLSGGSLHRRGYREEGSAAPLKENLAAGILLRAGWPASAAEGGALLDPMCGSGTLVIEAALIAADIAPGLLHQDFGFLGWAGHQPAIWERLIDEAEIRRTAGLNRLPPLRGYDASPTAIRVAIACLERAGLAGRVHFERRELADCWPGREEDRGLVVVNPPYGERLGTDLDLPALYARLGSLLKERFVGWRAALLTGNPDLGKQMGLRAIRLHTLYNGPIECRLLHFEVDPRYFVSSRPRPLAPEQRSEGATSLANRLTKNLKALRKWLKTQDISCYRLYDADLPEYAVALDIYEGESRCVVVQEYAAPATIDPRDARRRLREAMSVIPEVLEVPETQVYLKVRERQRGERQYERLAATGRFHQVAEGGHRFLVNFEDYLDTGLFLDHRDTRRLIGQLAADKRFLNLFAYTGTATVYAARGGAAATTTVDLSRTYLDWARRNLDLNGIEGLGHELIHADCLDWLRLVEGRRRFDLIFLDPPTFSTSKRMDETLDIQRDHAALIRATVRLLEPDGTLIFSNNLRRFRMDAEDLSELEITDLSADTLPRDFARNPRIHNCWRIRH</sequence>
<dbReference type="PROSITE" id="PS00092">
    <property type="entry name" value="N6_MTASE"/>
    <property type="match status" value="1"/>
</dbReference>
<dbReference type="Gene3D" id="3.30.750.80">
    <property type="entry name" value="RNA methyltransferase domain (HRMD) like"/>
    <property type="match status" value="1"/>
</dbReference>
<keyword evidence="10" id="KW-1185">Reference proteome</keyword>
<dbReference type="AlphaFoldDB" id="A0A2K8U769"/>
<dbReference type="CDD" id="cd02440">
    <property type="entry name" value="AdoMet_MTases"/>
    <property type="match status" value="1"/>
</dbReference>
<proteinExistence type="inferred from homology"/>
<dbReference type="Pfam" id="PF10672">
    <property type="entry name" value="Methyltrans_SAM"/>
    <property type="match status" value="1"/>
</dbReference>
<evidence type="ECO:0000313" key="10">
    <source>
        <dbReference type="Proteomes" id="UP000232638"/>
    </source>
</evidence>
<keyword evidence="1 6" id="KW-0963">Cytoplasm</keyword>
<dbReference type="InterPro" id="IPR054170">
    <property type="entry name" value="RlmL_1st"/>
</dbReference>
<dbReference type="OrthoDB" id="9809404at2"/>
<dbReference type="NCBIfam" id="NF008748">
    <property type="entry name" value="PRK11783.1"/>
    <property type="match status" value="1"/>
</dbReference>
<dbReference type="HAMAP" id="MF_01858">
    <property type="entry name" value="23SrRNA_methyltr_KL"/>
    <property type="match status" value="1"/>
</dbReference>
<comment type="similarity">
    <text evidence="6">Belongs to the methyltransferase superfamily. RlmKL family.</text>
</comment>
<dbReference type="InterPro" id="IPR019614">
    <property type="entry name" value="SAM-dep_methyl-trfase"/>
</dbReference>
<dbReference type="PIRSF" id="PIRSF037618">
    <property type="entry name" value="RNA_Mtase_bacteria_prd"/>
    <property type="match status" value="1"/>
</dbReference>
<dbReference type="EC" id="2.1.1.173" evidence="6"/>
<dbReference type="Pfam" id="PF01170">
    <property type="entry name" value="UPF0020"/>
    <property type="match status" value="1"/>
</dbReference>
<reference evidence="9 10" key="1">
    <citation type="submission" date="2017-03" db="EMBL/GenBank/DDBJ databases">
        <title>Complete genome sequence of Candidatus 'Thiodictyon syntrophicum' sp. nov. strain Cad16T, a photolithoautotroph purple sulfur bacterium isolated from an alpine meromictic lake.</title>
        <authorList>
            <person name="Luedin S.M."/>
            <person name="Pothier J.F."/>
            <person name="Danza F."/>
            <person name="Storelli N."/>
            <person name="Wittwer M."/>
            <person name="Tonolla M."/>
        </authorList>
    </citation>
    <scope>NUCLEOTIDE SEQUENCE [LARGE SCALE GENOMIC DNA]</scope>
    <source>
        <strain evidence="9 10">Cad16T</strain>
    </source>
</reference>
<dbReference type="PROSITE" id="PS51165">
    <property type="entry name" value="THUMP"/>
    <property type="match status" value="1"/>
</dbReference>
<dbReference type="RefSeq" id="WP_100919198.1">
    <property type="nucleotide sequence ID" value="NZ_CP020370.1"/>
</dbReference>
<accession>A0A2K8U769</accession>
<dbReference type="Pfam" id="PF22020">
    <property type="entry name" value="RlmL_1st"/>
    <property type="match status" value="1"/>
</dbReference>
<evidence type="ECO:0000256" key="4">
    <source>
        <dbReference type="ARBA" id="ARBA00022679"/>
    </source>
</evidence>
<organism evidence="9 10">
    <name type="scientific">Candidatus Thiodictyon syntrophicum</name>
    <dbReference type="NCBI Taxonomy" id="1166950"/>
    <lineage>
        <taxon>Bacteria</taxon>
        <taxon>Pseudomonadati</taxon>
        <taxon>Pseudomonadota</taxon>
        <taxon>Gammaproteobacteria</taxon>
        <taxon>Chromatiales</taxon>
        <taxon>Chromatiaceae</taxon>
        <taxon>Thiodictyon</taxon>
    </lineage>
</organism>
<evidence type="ECO:0000259" key="8">
    <source>
        <dbReference type="PROSITE" id="PS51165"/>
    </source>
</evidence>
<keyword evidence="4 6" id="KW-0808">Transferase</keyword>
<dbReference type="GO" id="GO:0052915">
    <property type="term" value="F:23S rRNA (guanine(2445)-N(2))-methyltransferase activity"/>
    <property type="evidence" value="ECO:0007669"/>
    <property type="project" value="UniProtKB-UniRule"/>
</dbReference>
<dbReference type="InterPro" id="IPR004114">
    <property type="entry name" value="THUMP_dom"/>
</dbReference>
<dbReference type="SUPFAM" id="SSF53335">
    <property type="entry name" value="S-adenosyl-L-methionine-dependent methyltransferases"/>
    <property type="match status" value="2"/>
</dbReference>
<dbReference type="InterPro" id="IPR029063">
    <property type="entry name" value="SAM-dependent_MTases_sf"/>
</dbReference>
<dbReference type="Gene3D" id="3.30.2130.30">
    <property type="match status" value="1"/>
</dbReference>
<keyword evidence="7" id="KW-0694">RNA-binding</keyword>
<dbReference type="InterPro" id="IPR000241">
    <property type="entry name" value="RlmKL-like_Mtase"/>
</dbReference>
<keyword evidence="3 6" id="KW-0489">Methyltransferase</keyword>
<protein>
    <recommendedName>
        <fullName evidence="6">Ribosomal RNA large subunit methyltransferase K/L</fullName>
    </recommendedName>
    <domain>
        <recommendedName>
            <fullName evidence="6">23S rRNA m2G2445 methyltransferase</fullName>
            <ecNumber evidence="6">2.1.1.173</ecNumber>
        </recommendedName>
        <alternativeName>
            <fullName evidence="6">rRNA (guanine-N(2)-)-methyltransferase RlmL</fullName>
        </alternativeName>
    </domain>
    <domain>
        <recommendedName>
            <fullName evidence="6">23S rRNA m7G2069 methyltransferase</fullName>
            <ecNumber evidence="6">2.1.1.264</ecNumber>
        </recommendedName>
        <alternativeName>
            <fullName evidence="6">rRNA (guanine-N(7)-)-methyltransferase RlmK</fullName>
        </alternativeName>
    </domain>
</protein>
<evidence type="ECO:0000313" key="9">
    <source>
        <dbReference type="EMBL" id="AUB81426.1"/>
    </source>
</evidence>
<dbReference type="PROSITE" id="PS01261">
    <property type="entry name" value="UPF0020"/>
    <property type="match status" value="1"/>
</dbReference>
<feature type="domain" description="THUMP" evidence="8">
    <location>
        <begin position="45"/>
        <end position="156"/>
    </location>
</feature>
<evidence type="ECO:0000256" key="6">
    <source>
        <dbReference type="HAMAP-Rule" id="MF_01858"/>
    </source>
</evidence>
<comment type="subcellular location">
    <subcellularLocation>
        <location evidence="6">Cytoplasm</location>
    </subcellularLocation>
</comment>
<dbReference type="Proteomes" id="UP000232638">
    <property type="component" value="Chromosome"/>
</dbReference>
<dbReference type="CDD" id="cd11715">
    <property type="entry name" value="THUMP_AdoMetMT"/>
    <property type="match status" value="1"/>
</dbReference>
<dbReference type="PANTHER" id="PTHR47313">
    <property type="entry name" value="RIBOSOMAL RNA LARGE SUBUNIT METHYLTRANSFERASE K/L"/>
    <property type="match status" value="1"/>
</dbReference>
<dbReference type="PANTHER" id="PTHR47313:SF1">
    <property type="entry name" value="RIBOSOMAL RNA LARGE SUBUNIT METHYLTRANSFERASE K_L"/>
    <property type="match status" value="1"/>
</dbReference>
<dbReference type="InterPro" id="IPR053943">
    <property type="entry name" value="RlmKL-like_Mtase_CS"/>
</dbReference>
<keyword evidence="5 6" id="KW-0949">S-adenosyl-L-methionine</keyword>
<dbReference type="GO" id="GO:0005737">
    <property type="term" value="C:cytoplasm"/>
    <property type="evidence" value="ECO:0007669"/>
    <property type="project" value="UniProtKB-SubCell"/>
</dbReference>
<dbReference type="GO" id="GO:0070043">
    <property type="term" value="F:rRNA (guanine-N7-)-methyltransferase activity"/>
    <property type="evidence" value="ECO:0007669"/>
    <property type="project" value="UniProtKB-UniRule"/>
</dbReference>
<dbReference type="Pfam" id="PF02926">
    <property type="entry name" value="THUMP"/>
    <property type="match status" value="1"/>
</dbReference>